<dbReference type="InterPro" id="IPR006700">
    <property type="entry name" value="RsmE"/>
</dbReference>
<evidence type="ECO:0000256" key="8">
    <source>
        <dbReference type="ARBA" id="ARBA00022679"/>
    </source>
</evidence>
<comment type="catalytic activity">
    <reaction evidence="11 12">
        <text>uridine(1498) in 16S rRNA + S-adenosyl-L-methionine = N(3)-methyluridine(1498) in 16S rRNA + S-adenosyl-L-homocysteine + H(+)</text>
        <dbReference type="Rhea" id="RHEA:42920"/>
        <dbReference type="Rhea" id="RHEA-COMP:10283"/>
        <dbReference type="Rhea" id="RHEA-COMP:10284"/>
        <dbReference type="ChEBI" id="CHEBI:15378"/>
        <dbReference type="ChEBI" id="CHEBI:57856"/>
        <dbReference type="ChEBI" id="CHEBI:59789"/>
        <dbReference type="ChEBI" id="CHEBI:65315"/>
        <dbReference type="ChEBI" id="CHEBI:74502"/>
        <dbReference type="EC" id="2.1.1.193"/>
    </reaction>
</comment>
<dbReference type="PANTHER" id="PTHR30027">
    <property type="entry name" value="RIBOSOMAL RNA SMALL SUBUNIT METHYLTRANSFERASE E"/>
    <property type="match status" value="1"/>
</dbReference>
<comment type="function">
    <text evidence="10 12">Specifically methylates the N3 position of the uracil ring of uridine 1498 (m3U1498) in 16S rRNA. Acts on the fully assembled 30S ribosomal subunit.</text>
</comment>
<keyword evidence="5 12" id="KW-0963">Cytoplasm</keyword>
<keyword evidence="6 12" id="KW-0698">rRNA processing</keyword>
<dbReference type="EMBL" id="DF977002">
    <property type="protein sequence ID" value="GAQ25549.1"/>
    <property type="molecule type" value="Genomic_DNA"/>
</dbReference>
<evidence type="ECO:0000256" key="9">
    <source>
        <dbReference type="ARBA" id="ARBA00022691"/>
    </source>
</evidence>
<evidence type="ECO:0000256" key="2">
    <source>
        <dbReference type="ARBA" id="ARBA00005528"/>
    </source>
</evidence>
<dbReference type="InterPro" id="IPR015947">
    <property type="entry name" value="PUA-like_sf"/>
</dbReference>
<dbReference type="InterPro" id="IPR029026">
    <property type="entry name" value="tRNA_m1G_MTases_N"/>
</dbReference>
<keyword evidence="8 12" id="KW-0808">Transferase</keyword>
<dbReference type="SUPFAM" id="SSF75217">
    <property type="entry name" value="alpha/beta knot"/>
    <property type="match status" value="1"/>
</dbReference>
<evidence type="ECO:0000256" key="7">
    <source>
        <dbReference type="ARBA" id="ARBA00022603"/>
    </source>
</evidence>
<dbReference type="CDD" id="cd18084">
    <property type="entry name" value="RsmE-like"/>
    <property type="match status" value="1"/>
</dbReference>
<dbReference type="InterPro" id="IPR029028">
    <property type="entry name" value="Alpha/beta_knot_MTases"/>
</dbReference>
<feature type="domain" description="Ribosomal RNA small subunit methyltransferase E methyltransferase" evidence="13">
    <location>
        <begin position="82"/>
        <end position="244"/>
    </location>
</feature>
<dbReference type="InterPro" id="IPR046886">
    <property type="entry name" value="RsmE_MTase_dom"/>
</dbReference>
<dbReference type="GO" id="GO:0070042">
    <property type="term" value="F:rRNA (uridine-N3-)-methyltransferase activity"/>
    <property type="evidence" value="ECO:0007669"/>
    <property type="project" value="TreeGrafter"/>
</dbReference>
<dbReference type="Pfam" id="PF04452">
    <property type="entry name" value="Methyltrans_RNA"/>
    <property type="match status" value="1"/>
</dbReference>
<comment type="subcellular location">
    <subcellularLocation>
        <location evidence="1 12">Cytoplasm</location>
    </subcellularLocation>
</comment>
<evidence type="ECO:0000256" key="11">
    <source>
        <dbReference type="ARBA" id="ARBA00047944"/>
    </source>
</evidence>
<dbReference type="SUPFAM" id="SSF88697">
    <property type="entry name" value="PUA domain-like"/>
    <property type="match status" value="1"/>
</dbReference>
<comment type="similarity">
    <text evidence="2 12">Belongs to the RNA methyltransferase RsmE family.</text>
</comment>
<evidence type="ECO:0000256" key="12">
    <source>
        <dbReference type="PIRNR" id="PIRNR015601"/>
    </source>
</evidence>
<proteinExistence type="inferred from homology"/>
<dbReference type="InterPro" id="IPR046887">
    <property type="entry name" value="RsmE_PUA-like"/>
</dbReference>
<keyword evidence="9 12" id="KW-0949">S-adenosyl-L-methionine</keyword>
<evidence type="ECO:0000313" key="15">
    <source>
        <dbReference type="EMBL" id="GAQ25549.1"/>
    </source>
</evidence>
<evidence type="ECO:0000256" key="10">
    <source>
        <dbReference type="ARBA" id="ARBA00025699"/>
    </source>
</evidence>
<keyword evidence="7 12" id="KW-0489">Methyltransferase</keyword>
<dbReference type="AlphaFoldDB" id="A0A0U9HFT3"/>
<dbReference type="EC" id="2.1.1.193" evidence="3 12"/>
<keyword evidence="16" id="KW-1185">Reference proteome</keyword>
<dbReference type="GO" id="GO:0070475">
    <property type="term" value="P:rRNA base methylation"/>
    <property type="evidence" value="ECO:0007669"/>
    <property type="project" value="TreeGrafter"/>
</dbReference>
<protein>
    <recommendedName>
        <fullName evidence="4 12">Ribosomal RNA small subunit methyltransferase E</fullName>
        <ecNumber evidence="3 12">2.1.1.193</ecNumber>
    </recommendedName>
</protein>
<feature type="domain" description="Ribosomal RNA small subunit methyltransferase E PUA-like" evidence="14">
    <location>
        <begin position="22"/>
        <end position="68"/>
    </location>
</feature>
<reference evidence="15" key="1">
    <citation type="journal article" date="2016" name="Genome Announc.">
        <title>Draft Genome Sequence of the Syntrophic Lactate-Degrading Bacterium Tepidanaerobacter syntrophicus JLT.</title>
        <authorList>
            <person name="Matsuura N."/>
            <person name="Ohashi A."/>
            <person name="Tourlousse D.M."/>
            <person name="Sekiguchi Y."/>
        </authorList>
    </citation>
    <scope>NUCLEOTIDE SEQUENCE [LARGE SCALE GENOMIC DNA]</scope>
    <source>
        <strain evidence="15">JL</strain>
    </source>
</reference>
<dbReference type="PANTHER" id="PTHR30027:SF3">
    <property type="entry name" value="16S RRNA (URACIL(1498)-N(3))-METHYLTRANSFERASE"/>
    <property type="match status" value="1"/>
</dbReference>
<dbReference type="GO" id="GO:0005737">
    <property type="term" value="C:cytoplasm"/>
    <property type="evidence" value="ECO:0007669"/>
    <property type="project" value="UniProtKB-SubCell"/>
</dbReference>
<dbReference type="Pfam" id="PF20260">
    <property type="entry name" value="PUA_4"/>
    <property type="match status" value="1"/>
</dbReference>
<evidence type="ECO:0000259" key="13">
    <source>
        <dbReference type="Pfam" id="PF04452"/>
    </source>
</evidence>
<evidence type="ECO:0000256" key="3">
    <source>
        <dbReference type="ARBA" id="ARBA00012328"/>
    </source>
</evidence>
<evidence type="ECO:0000256" key="5">
    <source>
        <dbReference type="ARBA" id="ARBA00022490"/>
    </source>
</evidence>
<evidence type="ECO:0000313" key="16">
    <source>
        <dbReference type="Proteomes" id="UP000062160"/>
    </source>
</evidence>
<dbReference type="STRING" id="224999.GCA_001485475_01579"/>
<evidence type="ECO:0000256" key="4">
    <source>
        <dbReference type="ARBA" id="ARBA00013673"/>
    </source>
</evidence>
<dbReference type="NCBIfam" id="TIGR00046">
    <property type="entry name" value="RsmE family RNA methyltransferase"/>
    <property type="match status" value="1"/>
</dbReference>
<name>A0A0U9HFT3_9FIRM</name>
<dbReference type="NCBIfam" id="NF008692">
    <property type="entry name" value="PRK11713.1-5"/>
    <property type="match status" value="1"/>
</dbReference>
<sequence>MFCFMPRFFIFKDLNIGEHTGISGEEAHHIARVLRYKKGDIISISDGKNIEYTGLILDIDIKGPIIEIEIIDKKNADPIRPYITLYCGLPKGEKFEWILQKNTEIGVSEFVPMITERTVANIMPSKSEFKLARWSKIVQEAAKQCMRINIPEVREICDFDTALSKTGDCQLTIIPWENERETSLKDVLKYKGRGASKVAVFIGPEGGFSEKEIEKAVAIGATPVSLGPRILRTETASFAVSSIIMYEIGDIGGR</sequence>
<evidence type="ECO:0000259" key="14">
    <source>
        <dbReference type="Pfam" id="PF20260"/>
    </source>
</evidence>
<evidence type="ECO:0000256" key="6">
    <source>
        <dbReference type="ARBA" id="ARBA00022552"/>
    </source>
</evidence>
<gene>
    <name evidence="15" type="ORF">TSYNT_877</name>
</gene>
<dbReference type="Proteomes" id="UP000062160">
    <property type="component" value="Unassembled WGS sequence"/>
</dbReference>
<dbReference type="Gene3D" id="3.40.1280.10">
    <property type="match status" value="1"/>
</dbReference>
<accession>A0A0U9HFT3</accession>
<evidence type="ECO:0000256" key="1">
    <source>
        <dbReference type="ARBA" id="ARBA00004496"/>
    </source>
</evidence>
<organism evidence="15">
    <name type="scientific">Tepidanaerobacter syntrophicus</name>
    <dbReference type="NCBI Taxonomy" id="224999"/>
    <lineage>
        <taxon>Bacteria</taxon>
        <taxon>Bacillati</taxon>
        <taxon>Bacillota</taxon>
        <taxon>Clostridia</taxon>
        <taxon>Thermosediminibacterales</taxon>
        <taxon>Tepidanaerobacteraceae</taxon>
        <taxon>Tepidanaerobacter</taxon>
    </lineage>
</organism>
<dbReference type="PIRSF" id="PIRSF015601">
    <property type="entry name" value="MTase_slr0722"/>
    <property type="match status" value="1"/>
</dbReference>